<feature type="domain" description="Alpha/beta hydrolase fold-3" evidence="2">
    <location>
        <begin position="638"/>
        <end position="699"/>
    </location>
</feature>
<dbReference type="GO" id="GO:0008203">
    <property type="term" value="P:cholesterol metabolic process"/>
    <property type="evidence" value="ECO:0007669"/>
    <property type="project" value="InterPro"/>
</dbReference>
<accession>A0A151XBF7</accession>
<feature type="domain" description="Hormone-sensitive lipase N-terminal" evidence="1">
    <location>
        <begin position="22"/>
        <end position="324"/>
    </location>
</feature>
<feature type="domain" description="Alpha/beta hydrolase fold-3" evidence="2">
    <location>
        <begin position="341"/>
        <end position="488"/>
    </location>
</feature>
<dbReference type="GO" id="GO:0005829">
    <property type="term" value="C:cytosol"/>
    <property type="evidence" value="ECO:0007669"/>
    <property type="project" value="TreeGrafter"/>
</dbReference>
<dbReference type="KEGG" id="mzt:108720615"/>
<dbReference type="SUPFAM" id="SSF53474">
    <property type="entry name" value="alpha/beta-Hydrolases"/>
    <property type="match status" value="1"/>
</dbReference>
<sequence>MSTCNDDFERPFDFEPQQLDDWNTLRELCCANEKYFDSHQDKNGVRIRAAFVAIKDYLTELQPLYREIAGFASHFDFDEDTLGNGYRSFLSLVDKCIMYSELICQQIHDQKDSVFFRKSYYMKEIEACSQLLASLFTCLQHLKTMYSWSTEVMNDGKLSLFPLEQYSTQELLSIAQNVNQYCFYGRCLGFQFCDSLRHVLKTLSFFMASFSEMYYSNGTLLGLCTNSIKYLLDPEARARRIVNISQHADISFCQAFWFLSESAIMNMINTSNLAINQVISIPPEELVLPTLDEGTISVPIPNSHIGKKPIHVRLLSSKRRLGMVGSGGIGGTLCGLCDELIIHTHGGGFVSQTSRSHEIYLRNWTVTLGVPILSIDYSLAPEAPYPRALEEVLYAYAWALKHANTLLGSTAKKVILVGDSAGGNINLGVIFRCMQLNIRKPDGIFMAYAPVRIEFIPSPSRMLCLTDPLLPFGFMLRCLKAYIADNKKPTREHENEDVKSDTESFAEVSESDLIALALSPNGDGANDDQKLVSLPSDSTLNSVSLTEVDGAECPKAQAKSREYINRFLNMYRNSGLASTSSPVAMNGSVNRNGNNSGQSNKSWSLFGWSFGRRSSKDSRELNMENVISSEEFVFAIPKDPFLSPYNAPDNMLANIPPIKILTCHLDPCLDDCIMFARKLRSLGNKVTLDILSGLPHGFLNLVQTSKEAMEGSEICVRRIKELLEL</sequence>
<name>A0A151XBF7_9HYME</name>
<dbReference type="InterPro" id="IPR013094">
    <property type="entry name" value="AB_hydrolase_3"/>
</dbReference>
<organism evidence="3 4">
    <name type="scientific">Mycetomoellerius zeteki</name>
    <dbReference type="NCBI Taxonomy" id="64791"/>
    <lineage>
        <taxon>Eukaryota</taxon>
        <taxon>Metazoa</taxon>
        <taxon>Ecdysozoa</taxon>
        <taxon>Arthropoda</taxon>
        <taxon>Hexapoda</taxon>
        <taxon>Insecta</taxon>
        <taxon>Pterygota</taxon>
        <taxon>Neoptera</taxon>
        <taxon>Endopterygota</taxon>
        <taxon>Hymenoptera</taxon>
        <taxon>Apocrita</taxon>
        <taxon>Aculeata</taxon>
        <taxon>Formicoidea</taxon>
        <taxon>Formicidae</taxon>
        <taxon>Myrmicinae</taxon>
        <taxon>Mycetomoellerius</taxon>
    </lineage>
</organism>
<dbReference type="GO" id="GO:0019433">
    <property type="term" value="P:triglyceride catabolic process"/>
    <property type="evidence" value="ECO:0007669"/>
    <property type="project" value="TreeGrafter"/>
</dbReference>
<dbReference type="PANTHER" id="PTHR23025:SF3">
    <property type="entry name" value="HORMONE-SENSITIVE LIPASE"/>
    <property type="match status" value="1"/>
</dbReference>
<gene>
    <name evidence="3" type="ORF">ALC60_03345</name>
</gene>
<reference evidence="3 4" key="1">
    <citation type="submission" date="2015-09" db="EMBL/GenBank/DDBJ databases">
        <title>Trachymyrmex zeteki WGS genome.</title>
        <authorList>
            <person name="Nygaard S."/>
            <person name="Hu H."/>
            <person name="Boomsma J."/>
            <person name="Zhang G."/>
        </authorList>
    </citation>
    <scope>NUCLEOTIDE SEQUENCE [LARGE SCALE GENOMIC DNA]</scope>
    <source>
        <strain evidence="3">Tzet28-1</strain>
        <tissue evidence="3">Whole body</tissue>
    </source>
</reference>
<dbReference type="STRING" id="64791.A0A151XBF7"/>
<dbReference type="Gene3D" id="3.40.50.1820">
    <property type="entry name" value="alpha/beta hydrolase"/>
    <property type="match status" value="2"/>
</dbReference>
<dbReference type="InterPro" id="IPR029058">
    <property type="entry name" value="AB_hydrolase_fold"/>
</dbReference>
<evidence type="ECO:0000259" key="2">
    <source>
        <dbReference type="Pfam" id="PF07859"/>
    </source>
</evidence>
<dbReference type="AlphaFoldDB" id="A0A151XBF7"/>
<evidence type="ECO:0000313" key="3">
    <source>
        <dbReference type="EMBL" id="KYQ57705.1"/>
    </source>
</evidence>
<proteinExistence type="predicted"/>
<dbReference type="InterPro" id="IPR010468">
    <property type="entry name" value="HSL_N"/>
</dbReference>
<keyword evidence="4" id="KW-1185">Reference proteome</keyword>
<dbReference type="OrthoDB" id="408631at2759"/>
<dbReference type="GO" id="GO:0004806">
    <property type="term" value="F:triacylglycerol lipase activity"/>
    <property type="evidence" value="ECO:0007669"/>
    <property type="project" value="TreeGrafter"/>
</dbReference>
<protein>
    <submittedName>
        <fullName evidence="3">Hormone-sensitive lipase</fullName>
    </submittedName>
</protein>
<evidence type="ECO:0000313" key="4">
    <source>
        <dbReference type="Proteomes" id="UP000075809"/>
    </source>
</evidence>
<dbReference type="PANTHER" id="PTHR23025">
    <property type="entry name" value="TRIACYLGLYCEROL LIPASE"/>
    <property type="match status" value="1"/>
</dbReference>
<evidence type="ECO:0000259" key="1">
    <source>
        <dbReference type="Pfam" id="PF06350"/>
    </source>
</evidence>
<dbReference type="Pfam" id="PF07859">
    <property type="entry name" value="Abhydrolase_3"/>
    <property type="match status" value="2"/>
</dbReference>
<dbReference type="GO" id="GO:0004771">
    <property type="term" value="F:sterol ester esterase activity"/>
    <property type="evidence" value="ECO:0007669"/>
    <property type="project" value="TreeGrafter"/>
</dbReference>
<dbReference type="Proteomes" id="UP000075809">
    <property type="component" value="Unassembled WGS sequence"/>
</dbReference>
<dbReference type="Pfam" id="PF06350">
    <property type="entry name" value="HSL_N"/>
    <property type="match status" value="1"/>
</dbReference>
<dbReference type="EMBL" id="KQ982327">
    <property type="protein sequence ID" value="KYQ57705.1"/>
    <property type="molecule type" value="Genomic_DNA"/>
</dbReference>